<name>A0AAE7BRC3_9LACO</name>
<sequence>MNEEEREKLKKIIDSNCVYHYAQLDGTYHIPRTIEGQCVALMLQFFYDLPKERIIFYNLKKPSELFDADGHPLKKLDGYVRVDEKNVE</sequence>
<geneLocation type="plasmid" evidence="1 2">
    <name>unnamed</name>
</geneLocation>
<reference evidence="1 2" key="1">
    <citation type="journal article" date="2019" name="Nat. Med.">
        <title>Preventing dysbiosis of the neonatal mouse intestinal microbiome protects against late-onset sepsis.</title>
        <authorList>
            <person name="Singer J.R."/>
            <person name="Blosser E.G."/>
            <person name="Zindl C.L."/>
            <person name="Silberger D.J."/>
            <person name="Conlan S."/>
            <person name="Laufer V.A."/>
            <person name="DiToro D."/>
            <person name="Deming C."/>
            <person name="Kumar R."/>
            <person name="Morrow C.D."/>
            <person name="Segre J.A."/>
            <person name="Gray M.J."/>
            <person name="Randolph D.A."/>
            <person name="Weaver C.T."/>
        </authorList>
    </citation>
    <scope>NUCLEOTIDE SEQUENCE [LARGE SCALE GENOMIC DNA]</scope>
    <source>
        <strain evidence="1 2">V10</strain>
    </source>
</reference>
<keyword evidence="1" id="KW-0614">Plasmid</keyword>
<protein>
    <submittedName>
        <fullName evidence="1">Uncharacterized protein</fullName>
    </submittedName>
</protein>
<evidence type="ECO:0000313" key="2">
    <source>
        <dbReference type="Proteomes" id="UP000463931"/>
    </source>
</evidence>
<accession>A0AAE7BRC3</accession>
<proteinExistence type="predicted"/>
<dbReference type="RefSeq" id="WP_163588272.1">
    <property type="nucleotide sequence ID" value="NZ_CP040853.1"/>
</dbReference>
<gene>
    <name evidence="1" type="ORF">FEE40_13070</name>
</gene>
<organism evidence="1 2">
    <name type="scientific">Ligilactobacillus murinus</name>
    <dbReference type="NCBI Taxonomy" id="1622"/>
    <lineage>
        <taxon>Bacteria</taxon>
        <taxon>Bacillati</taxon>
        <taxon>Bacillota</taxon>
        <taxon>Bacilli</taxon>
        <taxon>Lactobacillales</taxon>
        <taxon>Lactobacillaceae</taxon>
        <taxon>Ligilactobacillus</taxon>
    </lineage>
</organism>
<evidence type="ECO:0000313" key="1">
    <source>
        <dbReference type="EMBL" id="QIA91133.1"/>
    </source>
</evidence>
<dbReference type="EMBL" id="CP040853">
    <property type="protein sequence ID" value="QIA91133.1"/>
    <property type="molecule type" value="Genomic_DNA"/>
</dbReference>
<dbReference type="Proteomes" id="UP000463931">
    <property type="component" value="Plasmid unnamed"/>
</dbReference>
<dbReference type="AlphaFoldDB" id="A0AAE7BRC3"/>